<dbReference type="PANTHER" id="PTHR43028">
    <property type="entry name" value="3'(2'),5'-BISPHOSPHATE NUCLEOTIDASE 1"/>
    <property type="match status" value="1"/>
</dbReference>
<evidence type="ECO:0000256" key="7">
    <source>
        <dbReference type="ARBA" id="ARBA00022842"/>
    </source>
</evidence>
<dbReference type="PRINTS" id="PR00377">
    <property type="entry name" value="IMPHPHTASES"/>
</dbReference>
<dbReference type="EMBL" id="CP071504">
    <property type="protein sequence ID" value="QSX28899.1"/>
    <property type="molecule type" value="Genomic_DNA"/>
</dbReference>
<accession>A0A974XQZ2</accession>
<dbReference type="EC" id="3.1.3.7" evidence="9"/>
<dbReference type="InterPro" id="IPR000760">
    <property type="entry name" value="Inositol_monophosphatase-like"/>
</dbReference>
<evidence type="ECO:0000313" key="11">
    <source>
        <dbReference type="EMBL" id="QSX28899.1"/>
    </source>
</evidence>
<dbReference type="InterPro" id="IPR020583">
    <property type="entry name" value="Inositol_monoP_metal-BS"/>
</dbReference>
<dbReference type="GO" id="GO:0050427">
    <property type="term" value="P:3'-phosphoadenosine 5'-phosphosulfate metabolic process"/>
    <property type="evidence" value="ECO:0007669"/>
    <property type="project" value="TreeGrafter"/>
</dbReference>
<evidence type="ECO:0000256" key="4">
    <source>
        <dbReference type="ARBA" id="ARBA00022519"/>
    </source>
</evidence>
<keyword evidence="8 9" id="KW-0472">Membrane</keyword>
<dbReference type="RefSeq" id="WP_207324217.1">
    <property type="nucleotide sequence ID" value="NZ_CP071504.1"/>
</dbReference>
<dbReference type="Proteomes" id="UP000663281">
    <property type="component" value="Chromosome"/>
</dbReference>
<feature type="binding site" evidence="9">
    <location>
        <position position="223"/>
    </location>
    <ligand>
        <name>Mg(2+)</name>
        <dbReference type="ChEBI" id="CHEBI:18420"/>
        <label>2</label>
    </ligand>
</feature>
<dbReference type="FunFam" id="3.40.190.80:FF:000005">
    <property type="entry name" value="3'(2'),5'-bisphosphate nucleotidase CysQ"/>
    <property type="match status" value="1"/>
</dbReference>
<evidence type="ECO:0000256" key="6">
    <source>
        <dbReference type="ARBA" id="ARBA00022801"/>
    </source>
</evidence>
<feature type="binding site" evidence="10">
    <location>
        <position position="72"/>
    </location>
    <ligand>
        <name>Mg(2+)</name>
        <dbReference type="ChEBI" id="CHEBI:18420"/>
        <label>1</label>
        <note>catalytic</note>
    </ligand>
</feature>
<dbReference type="AlphaFoldDB" id="A0A974XQZ2"/>
<comment type="function">
    <text evidence="9">Converts adenosine-3',5'-bisphosphate (PAP) to AMP.</text>
</comment>
<evidence type="ECO:0000256" key="8">
    <source>
        <dbReference type="ARBA" id="ARBA00023136"/>
    </source>
</evidence>
<evidence type="ECO:0000313" key="12">
    <source>
        <dbReference type="Proteomes" id="UP000663281"/>
    </source>
</evidence>
<feature type="binding site" evidence="10">
    <location>
        <position position="223"/>
    </location>
    <ligand>
        <name>Mg(2+)</name>
        <dbReference type="ChEBI" id="CHEBI:18420"/>
        <label>1</label>
        <note>catalytic</note>
    </ligand>
</feature>
<dbReference type="PROSITE" id="PS00630">
    <property type="entry name" value="IMP_2"/>
    <property type="match status" value="1"/>
</dbReference>
<evidence type="ECO:0000256" key="2">
    <source>
        <dbReference type="ARBA" id="ARBA00005289"/>
    </source>
</evidence>
<reference evidence="11 12" key="1">
    <citation type="submission" date="2021-03" db="EMBL/GenBank/DDBJ databases">
        <title>Novel species identification of genus Shewanella.</title>
        <authorList>
            <person name="Liu G."/>
            <person name="Zhang Q."/>
        </authorList>
    </citation>
    <scope>NUCLEOTIDE SEQUENCE [LARGE SCALE GENOMIC DNA]</scope>
    <source>
        <strain evidence="11 12">FJAT-53726</strain>
    </source>
</reference>
<feature type="binding site" evidence="9">
    <location>
        <begin position="93"/>
        <end position="96"/>
    </location>
    <ligand>
        <name>substrate</name>
    </ligand>
</feature>
<dbReference type="Gene3D" id="3.30.540.10">
    <property type="entry name" value="Fructose-1,6-Bisphosphatase, subunit A, domain 1"/>
    <property type="match status" value="1"/>
</dbReference>
<comment type="cofactor">
    <cofactor evidence="9 10">
        <name>Mg(2+)</name>
        <dbReference type="ChEBI" id="CHEBI:18420"/>
    </cofactor>
</comment>
<keyword evidence="12" id="KW-1185">Reference proteome</keyword>
<feature type="binding site" evidence="9">
    <location>
        <position position="223"/>
    </location>
    <ligand>
        <name>substrate</name>
    </ligand>
</feature>
<dbReference type="HAMAP" id="MF_02095">
    <property type="entry name" value="CysQ"/>
    <property type="match status" value="1"/>
</dbReference>
<dbReference type="Gene3D" id="3.40.190.80">
    <property type="match status" value="1"/>
</dbReference>
<feature type="binding site" evidence="10">
    <location>
        <position position="94"/>
    </location>
    <ligand>
        <name>Mg(2+)</name>
        <dbReference type="ChEBI" id="CHEBI:18420"/>
        <label>1</label>
        <note>catalytic</note>
    </ligand>
</feature>
<feature type="binding site" evidence="9">
    <location>
        <position position="93"/>
    </location>
    <ligand>
        <name>Mg(2+)</name>
        <dbReference type="ChEBI" id="CHEBI:18420"/>
        <label>1</label>
    </ligand>
</feature>
<dbReference type="NCBIfam" id="TIGR01331">
    <property type="entry name" value="bisphos_cysQ"/>
    <property type="match status" value="1"/>
</dbReference>
<keyword evidence="3 9" id="KW-1003">Cell membrane</keyword>
<comment type="similarity">
    <text evidence="2 9">Belongs to the inositol monophosphatase superfamily. CysQ family.</text>
</comment>
<protein>
    <recommendedName>
        <fullName evidence="9">3'(2'),5'-bisphosphate nucleotidase CysQ</fullName>
        <ecNumber evidence="9">3.1.3.7</ecNumber>
    </recommendedName>
    <alternativeName>
        <fullName evidence="9">3'(2'),5-bisphosphonucleoside 3'(2')-phosphohydrolase</fullName>
    </alternativeName>
    <alternativeName>
        <fullName evidence="9">3'-phosphoadenosine 5'-phosphate phosphatase</fullName>
        <shortName evidence="9">PAP phosphatase</shortName>
    </alternativeName>
</protein>
<keyword evidence="6 9" id="KW-0378">Hydrolase</keyword>
<organism evidence="11 12">
    <name type="scientific">Shewanella cyperi</name>
    <dbReference type="NCBI Taxonomy" id="2814292"/>
    <lineage>
        <taxon>Bacteria</taxon>
        <taxon>Pseudomonadati</taxon>
        <taxon>Pseudomonadota</taxon>
        <taxon>Gammaproteobacteria</taxon>
        <taxon>Alteromonadales</taxon>
        <taxon>Shewanellaceae</taxon>
        <taxon>Shewanella</taxon>
    </lineage>
</organism>
<feature type="binding site" evidence="9">
    <location>
        <position position="94"/>
    </location>
    <ligand>
        <name>Mg(2+)</name>
        <dbReference type="ChEBI" id="CHEBI:18420"/>
        <label>2</label>
    </ligand>
</feature>
<dbReference type="GO" id="GO:0005886">
    <property type="term" value="C:plasma membrane"/>
    <property type="evidence" value="ECO:0007669"/>
    <property type="project" value="UniProtKB-SubCell"/>
</dbReference>
<feature type="binding site" evidence="10">
    <location>
        <position position="93"/>
    </location>
    <ligand>
        <name>Mg(2+)</name>
        <dbReference type="ChEBI" id="CHEBI:18420"/>
        <label>2</label>
    </ligand>
</feature>
<feature type="binding site" evidence="9">
    <location>
        <position position="72"/>
    </location>
    <ligand>
        <name>substrate</name>
    </ligand>
</feature>
<dbReference type="Pfam" id="PF00459">
    <property type="entry name" value="Inositol_P"/>
    <property type="match status" value="1"/>
</dbReference>
<dbReference type="InterPro" id="IPR020550">
    <property type="entry name" value="Inositol_monophosphatase_CS"/>
</dbReference>
<dbReference type="PANTHER" id="PTHR43028:SF5">
    <property type="entry name" value="3'(2'),5'-BISPHOSPHATE NUCLEOTIDASE 1"/>
    <property type="match status" value="1"/>
</dbReference>
<evidence type="ECO:0000256" key="10">
    <source>
        <dbReference type="PIRSR" id="PIRSR600760-2"/>
    </source>
</evidence>
<gene>
    <name evidence="9 11" type="primary">cysQ</name>
    <name evidence="11" type="ORF">JYB88_11585</name>
</gene>
<dbReference type="KEGG" id="scyp:JYB88_11585"/>
<feature type="binding site" evidence="9">
    <location>
        <position position="91"/>
    </location>
    <ligand>
        <name>Mg(2+)</name>
        <dbReference type="ChEBI" id="CHEBI:18420"/>
        <label>2</label>
    </ligand>
</feature>
<keyword evidence="4 9" id="KW-0997">Cell inner membrane</keyword>
<evidence type="ECO:0000256" key="5">
    <source>
        <dbReference type="ARBA" id="ARBA00022723"/>
    </source>
</evidence>
<sequence length="270" mass="28854">MTIITIGPELLDNLADMARRAGDAILAIYGREQFDVALKSDDSPVTAADLASHAVIMSALAECYPGVPVLSEEAEVPWVVRQGWQEYWLVDPLDGTKEFIKRNGEFTVNIALIRQGQAVAGVVYAPCFGGAEGQGACYVGAKGLGAWLRVPGKPARPLTGAEHVRPVPLVVGSRSHGSPGLLAYLAELGEHELLSVGSSLKFCMLAEGRADLYPRLGPTSEWDTAAAQAVLEAAGGKVLEYESRQPLRYNQKESLLNPWFLALAPGQGTE</sequence>
<keyword evidence="7 9" id="KW-0460">Magnesium</keyword>
<dbReference type="GO" id="GO:0000103">
    <property type="term" value="P:sulfate assimilation"/>
    <property type="evidence" value="ECO:0007669"/>
    <property type="project" value="TreeGrafter"/>
</dbReference>
<dbReference type="InterPro" id="IPR006240">
    <property type="entry name" value="CysQ"/>
</dbReference>
<dbReference type="GO" id="GO:0000287">
    <property type="term" value="F:magnesium ion binding"/>
    <property type="evidence" value="ECO:0007669"/>
    <property type="project" value="UniProtKB-UniRule"/>
</dbReference>
<dbReference type="PROSITE" id="PS00629">
    <property type="entry name" value="IMP_1"/>
    <property type="match status" value="1"/>
</dbReference>
<proteinExistence type="inferred from homology"/>
<evidence type="ECO:0000256" key="3">
    <source>
        <dbReference type="ARBA" id="ARBA00022475"/>
    </source>
</evidence>
<dbReference type="CDD" id="cd01638">
    <property type="entry name" value="CysQ"/>
    <property type="match status" value="1"/>
</dbReference>
<feature type="binding site" evidence="9">
    <location>
        <position position="91"/>
    </location>
    <ligand>
        <name>Mg(2+)</name>
        <dbReference type="ChEBI" id="CHEBI:18420"/>
        <label>1</label>
    </ligand>
</feature>
<keyword evidence="5 9" id="KW-0479">Metal-binding</keyword>
<comment type="subcellular location">
    <subcellularLocation>
        <location evidence="9">Cell inner membrane</location>
        <topology evidence="9">Peripheral membrane protein</topology>
        <orientation evidence="9">Cytoplasmic side</orientation>
    </subcellularLocation>
</comment>
<comment type="catalytic activity">
    <reaction evidence="1 9">
        <text>adenosine 3',5'-bisphosphate + H2O = AMP + phosphate</text>
        <dbReference type="Rhea" id="RHEA:10040"/>
        <dbReference type="ChEBI" id="CHEBI:15377"/>
        <dbReference type="ChEBI" id="CHEBI:43474"/>
        <dbReference type="ChEBI" id="CHEBI:58343"/>
        <dbReference type="ChEBI" id="CHEBI:456215"/>
        <dbReference type="EC" id="3.1.3.7"/>
    </reaction>
</comment>
<dbReference type="GO" id="GO:0008441">
    <property type="term" value="F:3'(2'),5'-bisphosphate nucleotidase activity"/>
    <property type="evidence" value="ECO:0007669"/>
    <property type="project" value="UniProtKB-UniRule"/>
</dbReference>
<dbReference type="InterPro" id="IPR050725">
    <property type="entry name" value="CysQ/Inositol_MonoPase"/>
</dbReference>
<feature type="binding site" evidence="9">
    <location>
        <position position="72"/>
    </location>
    <ligand>
        <name>Mg(2+)</name>
        <dbReference type="ChEBI" id="CHEBI:18420"/>
        <label>1</label>
    </ligand>
</feature>
<dbReference type="SUPFAM" id="SSF56655">
    <property type="entry name" value="Carbohydrate phosphatase"/>
    <property type="match status" value="1"/>
</dbReference>
<feature type="binding site" evidence="10">
    <location>
        <position position="91"/>
    </location>
    <ligand>
        <name>Mg(2+)</name>
        <dbReference type="ChEBI" id="CHEBI:18420"/>
        <label>1</label>
        <note>catalytic</note>
    </ligand>
</feature>
<evidence type="ECO:0000256" key="9">
    <source>
        <dbReference type="HAMAP-Rule" id="MF_02095"/>
    </source>
</evidence>
<name>A0A974XQZ2_9GAMM</name>
<evidence type="ECO:0000256" key="1">
    <source>
        <dbReference type="ARBA" id="ARBA00001625"/>
    </source>
</evidence>
<dbReference type="GO" id="GO:0046854">
    <property type="term" value="P:phosphatidylinositol phosphate biosynthetic process"/>
    <property type="evidence" value="ECO:0007669"/>
    <property type="project" value="InterPro"/>
</dbReference>